<feature type="compositionally biased region" description="Basic and acidic residues" evidence="4">
    <location>
        <begin position="223"/>
        <end position="233"/>
    </location>
</feature>
<gene>
    <name evidence="7" type="ORF">PIIN_01228</name>
</gene>
<feature type="compositionally biased region" description="Basic and acidic residues" evidence="4">
    <location>
        <begin position="148"/>
        <end position="203"/>
    </location>
</feature>
<proteinExistence type="inferred from homology"/>
<dbReference type="Pfam" id="PF15459">
    <property type="entry name" value="RRP14"/>
    <property type="match status" value="1"/>
</dbReference>
<dbReference type="GO" id="GO:0042273">
    <property type="term" value="P:ribosomal large subunit biogenesis"/>
    <property type="evidence" value="ECO:0007669"/>
    <property type="project" value="TreeGrafter"/>
</dbReference>
<dbReference type="GO" id="GO:0042274">
    <property type="term" value="P:ribosomal small subunit biogenesis"/>
    <property type="evidence" value="ECO:0007669"/>
    <property type="project" value="TreeGrafter"/>
</dbReference>
<feature type="domain" description="Ribosomal RNA-processing protein 14/surfeit locus protein 6 C-terminal" evidence="5">
    <location>
        <begin position="174"/>
        <end position="365"/>
    </location>
</feature>
<evidence type="ECO:0000256" key="1">
    <source>
        <dbReference type="ARBA" id="ARBA00004123"/>
    </source>
</evidence>
<accession>G4T7U8</accession>
<evidence type="ECO:0000256" key="4">
    <source>
        <dbReference type="SAM" id="MobiDB-lite"/>
    </source>
</evidence>
<evidence type="ECO:0000259" key="5">
    <source>
        <dbReference type="Pfam" id="PF04935"/>
    </source>
</evidence>
<evidence type="ECO:0000256" key="3">
    <source>
        <dbReference type="ARBA" id="ARBA00023242"/>
    </source>
</evidence>
<comment type="subcellular location">
    <subcellularLocation>
        <location evidence="1">Nucleus</location>
    </subcellularLocation>
</comment>
<feature type="compositionally biased region" description="Low complexity" evidence="4">
    <location>
        <begin position="255"/>
        <end position="270"/>
    </location>
</feature>
<feature type="region of interest" description="Disordered" evidence="4">
    <location>
        <begin position="38"/>
        <end position="300"/>
    </location>
</feature>
<dbReference type="InParanoid" id="G4T7U8"/>
<evidence type="ECO:0000259" key="6">
    <source>
        <dbReference type="Pfam" id="PF15459"/>
    </source>
</evidence>
<feature type="compositionally biased region" description="Polar residues" evidence="4">
    <location>
        <begin position="234"/>
        <end position="246"/>
    </location>
</feature>
<dbReference type="PANTHER" id="PTHR14369:SF0">
    <property type="entry name" value="SURFEIT LOCUS PROTEIN 6"/>
    <property type="match status" value="1"/>
</dbReference>
<dbReference type="GO" id="GO:0003677">
    <property type="term" value="F:DNA binding"/>
    <property type="evidence" value="ECO:0007669"/>
    <property type="project" value="TreeGrafter"/>
</dbReference>
<organism evidence="7 8">
    <name type="scientific">Serendipita indica (strain DSM 11827)</name>
    <name type="common">Root endophyte fungus</name>
    <name type="synonym">Piriformospora indica</name>
    <dbReference type="NCBI Taxonomy" id="1109443"/>
    <lineage>
        <taxon>Eukaryota</taxon>
        <taxon>Fungi</taxon>
        <taxon>Dikarya</taxon>
        <taxon>Basidiomycota</taxon>
        <taxon>Agaricomycotina</taxon>
        <taxon>Agaricomycetes</taxon>
        <taxon>Sebacinales</taxon>
        <taxon>Serendipitaceae</taxon>
        <taxon>Serendipita</taxon>
    </lineage>
</organism>
<keyword evidence="3" id="KW-0539">Nucleus</keyword>
<dbReference type="AlphaFoldDB" id="G4T7U8"/>
<dbReference type="InterPro" id="IPR029190">
    <property type="entry name" value="Rrp14/SURF6_C"/>
</dbReference>
<sequence length="388" mass="44309">MQLASPEEIRQSLERHNAAFETLLRLIPAKYYIVNEEPEHESKYQKHKNKKNAKQEAKEAAKKARKAKLDPDNQKTIVELQEEAAKQRAADSPLKASKKRKRSDDTDDDEDTGAISLQNGFVNLGGKDTDISRPALQPMAPSGSISELRSKLHDKIASFRKGRGVDEDAMESKDELLESRRERRAQLREKRRKETKEKKKLEAAARMSKKKKEGNATKPQLLVEEKRDEKDGENVTSVKYSALSNDKTQSKLSKKLQTSSDPKQALAQLAAREERLKNMPEEKRKMIEEKDKWSKAEARMEGIKVKDDATRLKKAVKRAEKEKVKSKKEWDERKRNVEAAMAAKQKKRSDNIAMRNERKKDKGKKGGKARPGFEGKSFGKKPKGHSKK</sequence>
<comment type="similarity">
    <text evidence="2">Belongs to the SURF6 family.</text>
</comment>
<dbReference type="HOGENOM" id="CLU_029148_1_0_1"/>
<feature type="compositionally biased region" description="Basic and acidic residues" evidence="4">
    <location>
        <begin position="271"/>
        <end position="300"/>
    </location>
</feature>
<dbReference type="GO" id="GO:0003723">
    <property type="term" value="F:RNA binding"/>
    <property type="evidence" value="ECO:0007669"/>
    <property type="project" value="TreeGrafter"/>
</dbReference>
<dbReference type="OrthoDB" id="444809at2759"/>
<dbReference type="PANTHER" id="PTHR14369">
    <property type="entry name" value="SURFEIT LOCUS PROTEIN 6"/>
    <property type="match status" value="1"/>
</dbReference>
<evidence type="ECO:0000313" key="8">
    <source>
        <dbReference type="Proteomes" id="UP000007148"/>
    </source>
</evidence>
<feature type="compositionally biased region" description="Basic and acidic residues" evidence="4">
    <location>
        <begin position="53"/>
        <end position="73"/>
    </location>
</feature>
<feature type="region of interest" description="Disordered" evidence="4">
    <location>
        <begin position="317"/>
        <end position="388"/>
    </location>
</feature>
<dbReference type="Proteomes" id="UP000007148">
    <property type="component" value="Unassembled WGS sequence"/>
</dbReference>
<keyword evidence="8" id="KW-1185">Reference proteome</keyword>
<dbReference type="OMA" id="QKKRTDN"/>
<dbReference type="InterPro" id="IPR029188">
    <property type="entry name" value="Rrp14_N"/>
</dbReference>
<name>G4T7U8_SERID</name>
<dbReference type="EMBL" id="CAFZ01000013">
    <property type="protein sequence ID" value="CCA67397.1"/>
    <property type="molecule type" value="Genomic_DNA"/>
</dbReference>
<evidence type="ECO:0000313" key="7">
    <source>
        <dbReference type="EMBL" id="CCA67397.1"/>
    </source>
</evidence>
<comment type="caution">
    <text evidence="7">The sequence shown here is derived from an EMBL/GenBank/DDBJ whole genome shotgun (WGS) entry which is preliminary data.</text>
</comment>
<dbReference type="Pfam" id="PF04935">
    <property type="entry name" value="SURF6"/>
    <property type="match status" value="1"/>
</dbReference>
<feature type="domain" description="Ribosomal RNA-processing protein 14 N-terminal" evidence="6">
    <location>
        <begin position="12"/>
        <end position="72"/>
    </location>
</feature>
<feature type="compositionally biased region" description="Basic and acidic residues" evidence="4">
    <location>
        <begin position="317"/>
        <end position="337"/>
    </location>
</feature>
<protein>
    <submittedName>
        <fullName evidence="7">Uncharacterized protein</fullName>
    </submittedName>
</protein>
<evidence type="ECO:0000256" key="2">
    <source>
        <dbReference type="ARBA" id="ARBA00005904"/>
    </source>
</evidence>
<dbReference type="GO" id="GO:0005730">
    <property type="term" value="C:nucleolus"/>
    <property type="evidence" value="ECO:0007669"/>
    <property type="project" value="TreeGrafter"/>
</dbReference>
<reference evidence="7 8" key="1">
    <citation type="journal article" date="2011" name="PLoS Pathog.">
        <title>Endophytic Life Strategies Decoded by Genome and Transcriptome Analyses of the Mutualistic Root Symbiont Piriformospora indica.</title>
        <authorList>
            <person name="Zuccaro A."/>
            <person name="Lahrmann U."/>
            <person name="Guldener U."/>
            <person name="Langen G."/>
            <person name="Pfiffi S."/>
            <person name="Biedenkopf D."/>
            <person name="Wong P."/>
            <person name="Samans B."/>
            <person name="Grimm C."/>
            <person name="Basiewicz M."/>
            <person name="Murat C."/>
            <person name="Martin F."/>
            <person name="Kogel K.H."/>
        </authorList>
    </citation>
    <scope>NUCLEOTIDE SEQUENCE [LARGE SCALE GENOMIC DNA]</scope>
    <source>
        <strain evidence="7 8">DSM 11827</strain>
    </source>
</reference>
<feature type="compositionally biased region" description="Basic residues" evidence="4">
    <location>
        <begin position="378"/>
        <end position="388"/>
    </location>
</feature>
<dbReference type="InterPro" id="IPR007019">
    <property type="entry name" value="SURF6"/>
</dbReference>
<dbReference type="STRING" id="1109443.G4T7U8"/>
<dbReference type="eggNOG" id="KOG2885">
    <property type="taxonomic scope" value="Eukaryota"/>
</dbReference>